<organism evidence="6 7">
    <name type="scientific">Streptomyces koelreuteriae</name>
    <dbReference type="NCBI Taxonomy" id="2838015"/>
    <lineage>
        <taxon>Bacteria</taxon>
        <taxon>Bacillati</taxon>
        <taxon>Actinomycetota</taxon>
        <taxon>Actinomycetes</taxon>
        <taxon>Kitasatosporales</taxon>
        <taxon>Streptomycetaceae</taxon>
        <taxon>Streptomyces</taxon>
    </lineage>
</organism>
<dbReference type="NCBIfam" id="NF041196">
    <property type="entry name" value="ScbR_bind_reg"/>
    <property type="match status" value="1"/>
</dbReference>
<dbReference type="Proteomes" id="UP000679629">
    <property type="component" value="Chromosome"/>
</dbReference>
<evidence type="ECO:0000256" key="4">
    <source>
        <dbReference type="PROSITE-ProRule" id="PRU00335"/>
    </source>
</evidence>
<evidence type="ECO:0000313" key="7">
    <source>
        <dbReference type="Proteomes" id="UP000679629"/>
    </source>
</evidence>
<name>A0ABX8FQZ8_9ACTN</name>
<dbReference type="RefSeq" id="WP_215119275.1">
    <property type="nucleotide sequence ID" value="NZ_CBDRKV010000005.1"/>
</dbReference>
<reference evidence="7" key="1">
    <citation type="submission" date="2021-05" db="EMBL/GenBank/DDBJ databases">
        <title>Direct Submission.</title>
        <authorList>
            <person name="Li K."/>
            <person name="Gao J."/>
        </authorList>
    </citation>
    <scope>NUCLEOTIDE SEQUENCE [LARGE SCALE GENOMIC DNA]</scope>
    <source>
        <strain evidence="7">MG62</strain>
    </source>
</reference>
<dbReference type="PANTHER" id="PTHR30055">
    <property type="entry name" value="HTH-TYPE TRANSCRIPTIONAL REGULATOR RUTR"/>
    <property type="match status" value="1"/>
</dbReference>
<protein>
    <submittedName>
        <fullName evidence="6">TetR/AcrR family transcriptional regulator</fullName>
    </submittedName>
</protein>
<accession>A0ABX8FQZ8</accession>
<evidence type="ECO:0000256" key="2">
    <source>
        <dbReference type="ARBA" id="ARBA00023125"/>
    </source>
</evidence>
<dbReference type="EMBL" id="CP075896">
    <property type="protein sequence ID" value="QWB23542.1"/>
    <property type="molecule type" value="Genomic_DNA"/>
</dbReference>
<keyword evidence="7" id="KW-1185">Reference proteome</keyword>
<dbReference type="SUPFAM" id="SSF48498">
    <property type="entry name" value="Tetracyclin repressor-like, C-terminal domain"/>
    <property type="match status" value="1"/>
</dbReference>
<dbReference type="PROSITE" id="PS50977">
    <property type="entry name" value="HTH_TETR_2"/>
    <property type="match status" value="1"/>
</dbReference>
<dbReference type="PRINTS" id="PR00455">
    <property type="entry name" value="HTHTETR"/>
</dbReference>
<dbReference type="Pfam" id="PF21935">
    <property type="entry name" value="TetR_C_45"/>
    <property type="match status" value="1"/>
</dbReference>
<dbReference type="PROSITE" id="PS01081">
    <property type="entry name" value="HTH_TETR_1"/>
    <property type="match status" value="1"/>
</dbReference>
<keyword evidence="2 4" id="KW-0238">DNA-binding</keyword>
<evidence type="ECO:0000259" key="5">
    <source>
        <dbReference type="PROSITE" id="PS50977"/>
    </source>
</evidence>
<evidence type="ECO:0000313" key="6">
    <source>
        <dbReference type="EMBL" id="QWB23542.1"/>
    </source>
</evidence>
<sequence length="219" mass="24170">MPRQERALRTRALLLRSAAECIKEHGYDGSSTTDVLRRAGVTRGALYFHFPSKEALADAIVEYQMPLLRPLPGDSSLQSAIDLTLSYARMLQNDVILQAAVRLATEETSYQPGTRPYLWSQQSVADLLCQARNKGELLPHTDPDEIAVLIVGAFTGIQLLSQLSCGRTDLLFRVCVLWRALLPGIAAPGLLLRLRTDERRVEELEQAEAVPAPALHDVG</sequence>
<dbReference type="InterPro" id="IPR001647">
    <property type="entry name" value="HTH_TetR"/>
</dbReference>
<evidence type="ECO:0000256" key="3">
    <source>
        <dbReference type="ARBA" id="ARBA00023163"/>
    </source>
</evidence>
<feature type="domain" description="HTH tetR-type" evidence="5">
    <location>
        <begin position="8"/>
        <end position="68"/>
    </location>
</feature>
<dbReference type="Gene3D" id="1.10.357.10">
    <property type="entry name" value="Tetracycline Repressor, domain 2"/>
    <property type="match status" value="1"/>
</dbReference>
<dbReference type="InterPro" id="IPR009057">
    <property type="entry name" value="Homeodomain-like_sf"/>
</dbReference>
<dbReference type="InterPro" id="IPR050109">
    <property type="entry name" value="HTH-type_TetR-like_transc_reg"/>
</dbReference>
<dbReference type="PANTHER" id="PTHR30055:SF234">
    <property type="entry name" value="HTH-TYPE TRANSCRIPTIONAL REGULATOR BETI"/>
    <property type="match status" value="1"/>
</dbReference>
<dbReference type="InterPro" id="IPR023772">
    <property type="entry name" value="DNA-bd_HTH_TetR-type_CS"/>
</dbReference>
<gene>
    <name evidence="6" type="ORF">KJK29_13535</name>
</gene>
<proteinExistence type="predicted"/>
<feature type="DNA-binding region" description="H-T-H motif" evidence="4">
    <location>
        <begin position="31"/>
        <end position="50"/>
    </location>
</feature>
<dbReference type="Pfam" id="PF00440">
    <property type="entry name" value="TetR_N"/>
    <property type="match status" value="1"/>
</dbReference>
<dbReference type="InterPro" id="IPR036271">
    <property type="entry name" value="Tet_transcr_reg_TetR-rel_C_sf"/>
</dbReference>
<keyword evidence="1" id="KW-0805">Transcription regulation</keyword>
<dbReference type="SUPFAM" id="SSF46689">
    <property type="entry name" value="Homeodomain-like"/>
    <property type="match status" value="1"/>
</dbReference>
<evidence type="ECO:0000256" key="1">
    <source>
        <dbReference type="ARBA" id="ARBA00023015"/>
    </source>
</evidence>
<dbReference type="InterPro" id="IPR054126">
    <property type="entry name" value="CprB_TetR_C"/>
</dbReference>
<keyword evidence="3" id="KW-0804">Transcription</keyword>
<dbReference type="InterPro" id="IPR047923">
    <property type="entry name" value="ArpA-like"/>
</dbReference>